<dbReference type="EMBL" id="MN740328">
    <property type="protein sequence ID" value="QHU00681.1"/>
    <property type="molecule type" value="Genomic_DNA"/>
</dbReference>
<protein>
    <submittedName>
        <fullName evidence="1">Uncharacterized protein</fullName>
    </submittedName>
</protein>
<proteinExistence type="predicted"/>
<evidence type="ECO:0000313" key="1">
    <source>
        <dbReference type="EMBL" id="QHU00681.1"/>
    </source>
</evidence>
<sequence>MNHCHISIMCNELPFLKYKLPFLYNHFKQLIFVDYDIFDKCNLNDGTIEYIENFNDIDTIK</sequence>
<organism evidence="1">
    <name type="scientific">viral metagenome</name>
    <dbReference type="NCBI Taxonomy" id="1070528"/>
    <lineage>
        <taxon>unclassified sequences</taxon>
        <taxon>metagenomes</taxon>
        <taxon>organismal metagenomes</taxon>
    </lineage>
</organism>
<reference evidence="1" key="1">
    <citation type="journal article" date="2020" name="Nature">
        <title>Giant virus diversity and host interactions through global metagenomics.</title>
        <authorList>
            <person name="Schulz F."/>
            <person name="Roux S."/>
            <person name="Paez-Espino D."/>
            <person name="Jungbluth S."/>
            <person name="Walsh D.A."/>
            <person name="Denef V.J."/>
            <person name="McMahon K.D."/>
            <person name="Konstantinidis K.T."/>
            <person name="Eloe-Fadrosh E.A."/>
            <person name="Kyrpides N.C."/>
            <person name="Woyke T."/>
        </authorList>
    </citation>
    <scope>NUCLEOTIDE SEQUENCE</scope>
    <source>
        <strain evidence="1">GVMAG-M-3300025860-20</strain>
    </source>
</reference>
<dbReference type="AlphaFoldDB" id="A0A6C0J7F9"/>
<name>A0A6C0J7F9_9ZZZZ</name>
<accession>A0A6C0J7F9</accession>